<evidence type="ECO:0000256" key="5">
    <source>
        <dbReference type="SAM" id="SignalP"/>
    </source>
</evidence>
<evidence type="ECO:0000256" key="1">
    <source>
        <dbReference type="ARBA" id="ARBA00022801"/>
    </source>
</evidence>
<keyword evidence="3" id="KW-0624">Polysaccharide degradation</keyword>
<keyword evidence="5" id="KW-0732">Signal</keyword>
<dbReference type="EMBL" id="FNGM01000019">
    <property type="protein sequence ID" value="SDM83957.1"/>
    <property type="molecule type" value="Genomic_DNA"/>
</dbReference>
<feature type="domain" description="SLH" evidence="6">
    <location>
        <begin position="1218"/>
        <end position="1281"/>
    </location>
</feature>
<dbReference type="GO" id="GO:0004553">
    <property type="term" value="F:hydrolase activity, hydrolyzing O-glycosyl compounds"/>
    <property type="evidence" value="ECO:0007669"/>
    <property type="project" value="InterPro"/>
</dbReference>
<accession>A0A1G9WHY4</accession>
<evidence type="ECO:0000313" key="7">
    <source>
        <dbReference type="EMBL" id="SDM83957.1"/>
    </source>
</evidence>
<dbReference type="Gene3D" id="3.20.20.80">
    <property type="entry name" value="Glycosidases"/>
    <property type="match status" value="1"/>
</dbReference>
<evidence type="ECO:0000256" key="3">
    <source>
        <dbReference type="ARBA" id="ARBA00023326"/>
    </source>
</evidence>
<dbReference type="InterPro" id="IPR001119">
    <property type="entry name" value="SLH_dom"/>
</dbReference>
<dbReference type="Pfam" id="PF00331">
    <property type="entry name" value="Glyco_hydro_10"/>
    <property type="match status" value="1"/>
</dbReference>
<keyword evidence="2" id="KW-0119">Carbohydrate metabolism</keyword>
<reference evidence="7 8" key="1">
    <citation type="submission" date="2016-10" db="EMBL/GenBank/DDBJ databases">
        <authorList>
            <person name="de Groot N.N."/>
        </authorList>
    </citation>
    <scope>NUCLEOTIDE SEQUENCE [LARGE SCALE GENOMIC DNA]</scope>
    <source>
        <strain evidence="7 8">CGMCC 1.10239</strain>
    </source>
</reference>
<feature type="region of interest" description="Disordered" evidence="4">
    <location>
        <begin position="910"/>
        <end position="951"/>
    </location>
</feature>
<dbReference type="InterPro" id="IPR001000">
    <property type="entry name" value="GH10_dom"/>
</dbReference>
<evidence type="ECO:0000256" key="4">
    <source>
        <dbReference type="SAM" id="MobiDB-lite"/>
    </source>
</evidence>
<feature type="compositionally biased region" description="Low complexity" evidence="4">
    <location>
        <begin position="928"/>
        <end position="951"/>
    </location>
</feature>
<evidence type="ECO:0000256" key="2">
    <source>
        <dbReference type="ARBA" id="ARBA00023277"/>
    </source>
</evidence>
<dbReference type="GO" id="GO:0000272">
    <property type="term" value="P:polysaccharide catabolic process"/>
    <property type="evidence" value="ECO:0007669"/>
    <property type="project" value="UniProtKB-KW"/>
</dbReference>
<dbReference type="PROSITE" id="PS51272">
    <property type="entry name" value="SLH"/>
    <property type="match status" value="3"/>
</dbReference>
<organism evidence="7 8">
    <name type="scientific">Paenibacillus jilunlii</name>
    <dbReference type="NCBI Taxonomy" id="682956"/>
    <lineage>
        <taxon>Bacteria</taxon>
        <taxon>Bacillati</taxon>
        <taxon>Bacillota</taxon>
        <taxon>Bacilli</taxon>
        <taxon>Bacillales</taxon>
        <taxon>Paenibacillaceae</taxon>
        <taxon>Paenibacillus</taxon>
    </lineage>
</organism>
<dbReference type="InterPro" id="IPR025883">
    <property type="entry name" value="Cadherin-like_domain"/>
</dbReference>
<protein>
    <submittedName>
        <fullName evidence="7">S-layer homology domain-containing protein</fullName>
    </submittedName>
</protein>
<evidence type="ECO:0000259" key="6">
    <source>
        <dbReference type="PROSITE" id="PS51272"/>
    </source>
</evidence>
<name>A0A1G9WHY4_9BACL</name>
<evidence type="ECO:0000313" key="8">
    <source>
        <dbReference type="Proteomes" id="UP000182783"/>
    </source>
</evidence>
<feature type="chain" id="PRO_5039563225" evidence="5">
    <location>
        <begin position="31"/>
        <end position="1340"/>
    </location>
</feature>
<dbReference type="SUPFAM" id="SSF51445">
    <property type="entry name" value="(Trans)glycosidases"/>
    <property type="match status" value="1"/>
</dbReference>
<dbReference type="Gene3D" id="2.60.120.260">
    <property type="entry name" value="Galactose-binding domain-like"/>
    <property type="match status" value="1"/>
</dbReference>
<sequence length="1340" mass="144248">MNSRKCVINISRLLVFIMLFSIFTYTPVPAAAAGEEPSIELNDLIAQAEALKTGNPEFPLQVSQSVYGAVYGSDVNQAFPWVHVDELQALNDALEFARNVNTPTDEAIASLKEAIMNFTKNIKSDGSDPYFRLDPGPGKVPVKVTAPTNTWTARTPLDNRVPADFAGGTFKTIPYPFADAQGKAEVLQINYAHNGKSTFGGISLESPLSPSVNVTDSSTIEFDVYYPKSAQGKYMRWRVRNTNTNLDSYLRDYQYNNLNPDWVGSYNGESWLKAHHSITASTGVSSSFILELHGENARPEETGMLLVANIQITAPDPNGVALPSVVNKEQQSAVAPLKSVYNKENGLFMVGAIGTGPVTGTRANHYEIFVDGNNLKADGTHPRGPEWLKSVNGEALNGATTAPGLAEYSFPTNAYQAIRDSGTPGQYKSHGHVLAWYNQAPGWMTQIIPANLASGYNGGADFYGLGNGVTTTVKVDKEMARRVQFNHTMYVMRHFLTTDTKYGSSESRGVIPFNSWDVLNEEVHESRHSELIPGDANSWRTSLKHTNWLAAMSDGQIGGDITDHYVYLLFKNAHIAAPNAKMAEAYKANYANLPEYMKLDGHDNEGSIDAYIVDNPPKLTYNDYGLATRSKARTVYNMVLELNTAWRSDPLYDGRPLIEDIGIQGHDAVGKTLASDNQYAMALYASLVDRGLLSGITYSELDLKVPTDAPGGGATAPAVLNVRQSDALGYQYALLYKMFNKFAPYIDHIISWGVSGSGWQGSYVLFDGQSNANAGYYGAMKPDRFILGHSYLDDYFAGEYQTIGNNAIDLGDLGVYTPNSVNADLSSLTLSAGTLQPAFNAATTEYDVSLKDADSITVTAAAADSRSTIKVNDTVVASGTASEAIALTPGTKTDIKVEVTGADGRVKTYTLKVTNSKTETPSTPEPGTPSATPDPGTSSTPAPATYSTSAPAASATPAAPVVQGQKVTMQATVNNGTAFVKVLDLAKAKEFMEKNVTLDIPAAQGVNSYSVGLPAAALTSGTKDDKLTISTEFGQVVISGNMLTGTTESSGKEVALEIGKGDKAKLPAEVKTALGNRPVIQLSLKVDGKETAWSNPDAPVTVSVPYKPSADELKNPEMIVVWYIDGSGDVLIVPSGRYAPKTGMVTFTTTHFSSYAVAYASRTFTDLGTAVWAKNAVEVLASKDILKTEGHVFNPSTGITRADFLYSLVRALGLNARVNGNFSDVQKSTYYYNEIAIAKALGITNGIDNDRFGSAYKITRQDMMVLTERALKLEKKLSNQAEAADLERFTDKSEVASYAVNSVAAMVKEGLIEGSGNKVNPTGNTTKAEAAVFLYRLYNK</sequence>
<feature type="domain" description="SLH" evidence="6">
    <location>
        <begin position="1160"/>
        <end position="1217"/>
    </location>
</feature>
<dbReference type="Pfam" id="PF00395">
    <property type="entry name" value="SLH"/>
    <property type="match status" value="3"/>
</dbReference>
<keyword evidence="1" id="KW-0378">Hydrolase</keyword>
<dbReference type="Pfam" id="PF12733">
    <property type="entry name" value="Cadherin-like"/>
    <property type="match status" value="1"/>
</dbReference>
<feature type="signal peptide" evidence="5">
    <location>
        <begin position="1"/>
        <end position="30"/>
    </location>
</feature>
<dbReference type="InterPro" id="IPR017853">
    <property type="entry name" value="GH"/>
</dbReference>
<gene>
    <name evidence="7" type="ORF">SAMN05216191_11976</name>
</gene>
<dbReference type="Proteomes" id="UP000182783">
    <property type="component" value="Unassembled WGS sequence"/>
</dbReference>
<proteinExistence type="predicted"/>
<dbReference type="RefSeq" id="WP_062524213.1">
    <property type="nucleotide sequence ID" value="NZ_CP048429.1"/>
</dbReference>
<feature type="domain" description="SLH" evidence="6">
    <location>
        <begin position="1286"/>
        <end position="1340"/>
    </location>
</feature>